<dbReference type="GO" id="GO:0032266">
    <property type="term" value="F:phosphatidylinositol-3-phosphate binding"/>
    <property type="evidence" value="ECO:0007669"/>
    <property type="project" value="TreeGrafter"/>
</dbReference>
<dbReference type="GO" id="GO:0043495">
    <property type="term" value="F:protein-membrane adaptor activity"/>
    <property type="evidence" value="ECO:0007669"/>
    <property type="project" value="TreeGrafter"/>
</dbReference>
<gene>
    <name evidence="14" type="primary">SKDI14G0890</name>
    <name evidence="14" type="ORF">SKDI_14G0890</name>
</gene>
<evidence type="ECO:0000313" key="14">
    <source>
        <dbReference type="EMBL" id="CAI4049477.1"/>
    </source>
</evidence>
<dbReference type="PANTHER" id="PTHR13190:SF1">
    <property type="entry name" value="AUTOPHAGY-RELATED 2, ISOFORM A"/>
    <property type="match status" value="1"/>
</dbReference>
<dbReference type="Pfam" id="PF13329">
    <property type="entry name" value="ATG2_CAD"/>
    <property type="match status" value="2"/>
</dbReference>
<evidence type="ECO:0000313" key="15">
    <source>
        <dbReference type="Proteomes" id="UP001162087"/>
    </source>
</evidence>
<comment type="similarity">
    <text evidence="3">Belongs to the ATG2 family.</text>
</comment>
<dbReference type="GO" id="GO:0005789">
    <property type="term" value="C:endoplasmic reticulum membrane"/>
    <property type="evidence" value="ECO:0007669"/>
    <property type="project" value="UniProtKB-SubCell"/>
</dbReference>
<comment type="catalytic activity">
    <reaction evidence="11">
        <text>a 1,2-diacyl-sn-glycero-3-phosphoethanolamine(in) = a 1,2-diacyl-sn-glycero-3-phosphoethanolamine(out)</text>
        <dbReference type="Rhea" id="RHEA:38895"/>
        <dbReference type="ChEBI" id="CHEBI:64612"/>
    </reaction>
</comment>
<evidence type="ECO:0000256" key="12">
    <source>
        <dbReference type="ARBA" id="ARBA00024631"/>
    </source>
</evidence>
<evidence type="ECO:0000256" key="8">
    <source>
        <dbReference type="ARBA" id="ARBA00023055"/>
    </source>
</evidence>
<evidence type="ECO:0000256" key="9">
    <source>
        <dbReference type="ARBA" id="ARBA00023136"/>
    </source>
</evidence>
<keyword evidence="15" id="KW-1185">Reference proteome</keyword>
<evidence type="ECO:0000256" key="2">
    <source>
        <dbReference type="ARBA" id="ARBA00004623"/>
    </source>
</evidence>
<keyword evidence="7" id="KW-0072">Autophagy</keyword>
<evidence type="ECO:0000256" key="5">
    <source>
        <dbReference type="ARBA" id="ARBA00022448"/>
    </source>
</evidence>
<evidence type="ECO:0000256" key="10">
    <source>
        <dbReference type="ARBA" id="ARBA00024479"/>
    </source>
</evidence>
<evidence type="ECO:0000256" key="11">
    <source>
        <dbReference type="ARBA" id="ARBA00024615"/>
    </source>
</evidence>
<evidence type="ECO:0000256" key="7">
    <source>
        <dbReference type="ARBA" id="ARBA00023006"/>
    </source>
</evidence>
<evidence type="ECO:0000256" key="1">
    <source>
        <dbReference type="ARBA" id="ARBA00004406"/>
    </source>
</evidence>
<evidence type="ECO:0000256" key="3">
    <source>
        <dbReference type="ARBA" id="ARBA00009714"/>
    </source>
</evidence>
<dbReference type="GO" id="GO:0061723">
    <property type="term" value="P:glycophagy"/>
    <property type="evidence" value="ECO:0007669"/>
    <property type="project" value="TreeGrafter"/>
</dbReference>
<feature type="compositionally biased region" description="Acidic residues" evidence="13">
    <location>
        <begin position="267"/>
        <end position="276"/>
    </location>
</feature>
<dbReference type="GO" id="GO:0000045">
    <property type="term" value="P:autophagosome assembly"/>
    <property type="evidence" value="ECO:0007669"/>
    <property type="project" value="TreeGrafter"/>
</dbReference>
<comment type="catalytic activity">
    <reaction evidence="10">
        <text>a 1,2-diacyl-sn-glycero-3-phospho-L-serine(in) = a 1,2-diacyl-sn-glycero-3-phospho-L-serine(out)</text>
        <dbReference type="Rhea" id="RHEA:38663"/>
        <dbReference type="ChEBI" id="CHEBI:57262"/>
    </reaction>
</comment>
<accession>A0AA35NK43</accession>
<dbReference type="InterPro" id="IPR026849">
    <property type="entry name" value="ATG2"/>
</dbReference>
<dbReference type="Proteomes" id="UP001162087">
    <property type="component" value="Chromosome 14"/>
</dbReference>
<comment type="catalytic activity">
    <reaction evidence="12">
        <text>a 1,2-diacyl-sn-glycero-3-phosphocholine(in) = a 1,2-diacyl-sn-glycero-3-phosphocholine(out)</text>
        <dbReference type="Rhea" id="RHEA:38571"/>
        <dbReference type="ChEBI" id="CHEBI:57643"/>
    </reaction>
</comment>
<keyword evidence="5" id="KW-0813">Transport</keyword>
<organism evidence="14 15">
    <name type="scientific">Saccharomyces kudriavzevii (strain ATCC MYA-4449 / AS 2.2408 / CBS 8840 / NBRC 1802 / NCYC 2889)</name>
    <name type="common">Yeast</name>
    <dbReference type="NCBI Taxonomy" id="226230"/>
    <lineage>
        <taxon>Eukaryota</taxon>
        <taxon>Fungi</taxon>
        <taxon>Dikarya</taxon>
        <taxon>Ascomycota</taxon>
        <taxon>Saccharomycotina</taxon>
        <taxon>Saccharomycetes</taxon>
        <taxon>Saccharomycetales</taxon>
        <taxon>Saccharomycetaceae</taxon>
        <taxon>Saccharomyces</taxon>
    </lineage>
</organism>
<dbReference type="GeneID" id="80926578"/>
<dbReference type="GO" id="GO:0061709">
    <property type="term" value="P:reticulophagy"/>
    <property type="evidence" value="ECO:0007669"/>
    <property type="project" value="TreeGrafter"/>
</dbReference>
<keyword evidence="6" id="KW-0256">Endoplasmic reticulum</keyword>
<dbReference type="GO" id="GO:0000422">
    <property type="term" value="P:autophagy of mitochondrion"/>
    <property type="evidence" value="ECO:0007669"/>
    <property type="project" value="TreeGrafter"/>
</dbReference>
<name>A0AA35NK43_SACK1</name>
<keyword evidence="9" id="KW-0472">Membrane</keyword>
<dbReference type="GO" id="GO:0006869">
    <property type="term" value="P:lipid transport"/>
    <property type="evidence" value="ECO:0007669"/>
    <property type="project" value="UniProtKB-KW"/>
</dbReference>
<reference evidence="14" key="1">
    <citation type="submission" date="2022-10" db="EMBL/GenBank/DDBJ databases">
        <authorList>
            <person name="Byrne P K."/>
        </authorList>
    </citation>
    <scope>NUCLEOTIDE SEQUENCE</scope>
    <source>
        <strain evidence="14">IFO1802</strain>
    </source>
</reference>
<dbReference type="GO" id="GO:0061908">
    <property type="term" value="C:phagophore"/>
    <property type="evidence" value="ECO:0007669"/>
    <property type="project" value="TreeGrafter"/>
</dbReference>
<evidence type="ECO:0000256" key="13">
    <source>
        <dbReference type="SAM" id="MobiDB-lite"/>
    </source>
</evidence>
<evidence type="ECO:0000256" key="4">
    <source>
        <dbReference type="ARBA" id="ARBA00018070"/>
    </source>
</evidence>
<sequence length="1589" mass="177895">MAFWLPQNIQKRLLLYVLQQISLFSNVDLSNLDVSIGSKSHFSFHDVNLSLDDLNIPYVQINEGVIEELVLKLTVSGGVEIDGSGLRFVMTPLYSSSSQELHSDFLAKSIQDLTNSMLQFTDPLSTQDRYKEDDISSSDSGSDLNSNVDTLKATGSSSYTLQNMRNKALNVALAKLKIALKNITIRFIMNDRDPSENILEVHLESIQLTTTDGNLRHINIGNITVSLIKKQTTSGFTSHSSNNDLSESVYLSKMEATSLYMSAMEEQSNEDDDESEITQTRQDDDKCKETLMEINNLNIAFRGLSSVNDLKMYDIAIDVQDVHLALYKIVETKTPILKKIIEIVVTHLDLNDDFANQDSTSPSHGEQKPSALSSLDVKCIYLNLSEDITAILKTFEMKQKQDNVRAFSLGSFYSNSDSLTISHKSKALFSAEQTSQSISLSIADELEIVIGGDGIAQLFKIYRFISLCMSIYQSKSKRLAPKSALNTVRNLKLTSKTLNLSIKFSNFLLHFRVAPFAYDSGCDFHIGLIDVFKKYPSRHTKVFTLSDVTISNPQSRLQLGSYDDTLKEALIYSSVHVSIKEIILQDEYTGIMQLIKGMSEIGELFADSKKVEHLSKCKSKRASFLQRSVRVLNSSRFVYKQSTSANFSLQVGTIKLKLSDITGPQFGSVEALISDNFFALTDDSQIVYFAKKLLIERKATSLLEPQEVMSMILNKSINEPVLYVHRRANGKLKIIFNNMRVHYYARWLEILKKNLDPENSSSEDASATQEPSKNPSNSGFPWELKFLDCALILHPFRIKSVMVVVLDNLTTSGSSFIPQVKLLSKMNTLFLIDDYANFKIQKDKNWPTLISFYANQGFSAIGKIDTLNFLINKSHETLLLDCKIEQVGLSLCADSFQSFCQLCIDLKYPQTFPDEKKFKTELKDPIDVFKNVDRDLFNSAFILENNNLQNDYDSVHLVDSFLDKAHEINSGAKSKLSSQGSYEVGSSSGTSTGGILLPHESYLDSAQPKEEDNQVMASKEQEGNINIRGNIDIEKVIIKLFDGYDWKYTRKFITNTVEKLDKELSQVEEKGSKSNIQSEANIFDSIYISANKNNVTDLRKNLDGEIQGVKNSFADVSKVNLRPSKHYKALIQLTKLQVNLKNYRVDEPDESKSDNSTDVLNKCIVSVYEFEIVDNVPTSTWNKFVTLLKHEPWPHNSPMFLLDLELIRPIDFLQAVELVMQLKIAPLRLHVDQDTLEFLIRFLGFKDKRFELVDEYPDIVFVQKFSTNAIKLRLDYKPKKVDYAGLRSGQTSELMNFFTLDGSKITLKSVVLYGLNGFDDLNDKLKAIWTPDITKKQLTGVLEGLAPVKSFMAIGSGVKTLVTVLMSEYKQEGHLGKSLKKGGNVFMKTATGDFVKLGVKLTSGTQAILENTEELFGGVGSNGRMYDTSKTGTSGGGDTDAAAVLDLDTILEEDQLVGSKYSRIKDHEPTAVVIDMSSSENRNEPKIVSLYADQPLDATTGLKEAYSSLEKHMHIAYDAVWRAKGQMKDDKRGGPSAAAVYVARAAPVAIIRPLIGATEAVSKALQGIANQVDKTHTEQINDKYKSNRS</sequence>
<dbReference type="RefSeq" id="XP_056084573.1">
    <property type="nucleotide sequence ID" value="XM_056230678.1"/>
</dbReference>
<evidence type="ECO:0000256" key="6">
    <source>
        <dbReference type="ARBA" id="ARBA00022824"/>
    </source>
</evidence>
<proteinExistence type="inferred from homology"/>
<feature type="region of interest" description="Disordered" evidence="13">
    <location>
        <begin position="265"/>
        <end position="285"/>
    </location>
</feature>
<dbReference type="GO" id="GO:0034727">
    <property type="term" value="P:piecemeal microautophagy of the nucleus"/>
    <property type="evidence" value="ECO:0007669"/>
    <property type="project" value="TreeGrafter"/>
</dbReference>
<dbReference type="PANTHER" id="PTHR13190">
    <property type="entry name" value="AUTOPHAGY-RELATED 2, ISOFORM A"/>
    <property type="match status" value="1"/>
</dbReference>
<keyword evidence="8" id="KW-0445">Lipid transport</keyword>
<protein>
    <recommendedName>
        <fullName evidence="4">Autophagy-related protein 2</fullName>
    </recommendedName>
</protein>
<dbReference type="EMBL" id="OX365909">
    <property type="protein sequence ID" value="CAI4049477.1"/>
    <property type="molecule type" value="Genomic_DNA"/>
</dbReference>
<comment type="subcellular location">
    <subcellularLocation>
        <location evidence="1">Endoplasmic reticulum membrane</location>
        <topology evidence="1">Peripheral membrane protein</topology>
    </subcellularLocation>
    <subcellularLocation>
        <location evidence="2">Preautophagosomal structure membrane</location>
        <topology evidence="2">Peripheral membrane protein</topology>
    </subcellularLocation>
</comment>
<dbReference type="GO" id="GO:0034045">
    <property type="term" value="C:phagophore assembly site membrane"/>
    <property type="evidence" value="ECO:0007669"/>
    <property type="project" value="UniProtKB-SubCell"/>
</dbReference>